<dbReference type="EMBL" id="QTSX02003677">
    <property type="protein sequence ID" value="KAJ9068914.1"/>
    <property type="molecule type" value="Genomic_DNA"/>
</dbReference>
<evidence type="ECO:0000313" key="2">
    <source>
        <dbReference type="Proteomes" id="UP001165960"/>
    </source>
</evidence>
<reference evidence="1" key="1">
    <citation type="submission" date="2022-04" db="EMBL/GenBank/DDBJ databases">
        <title>Genome of the entomopathogenic fungus Entomophthora muscae.</title>
        <authorList>
            <person name="Elya C."/>
            <person name="Lovett B.R."/>
            <person name="Lee E."/>
            <person name="Macias A.M."/>
            <person name="Hajek A.E."/>
            <person name="De Bivort B.L."/>
            <person name="Kasson M.T."/>
            <person name="De Fine Licht H.H."/>
            <person name="Stajich J.E."/>
        </authorList>
    </citation>
    <scope>NUCLEOTIDE SEQUENCE</scope>
    <source>
        <strain evidence="1">Berkeley</strain>
    </source>
</reference>
<accession>A0ACC2T2M4</accession>
<evidence type="ECO:0000313" key="1">
    <source>
        <dbReference type="EMBL" id="KAJ9068914.1"/>
    </source>
</evidence>
<dbReference type="Proteomes" id="UP001165960">
    <property type="component" value="Unassembled WGS sequence"/>
</dbReference>
<name>A0ACC2T2M4_9FUNG</name>
<gene>
    <name evidence="1" type="primary">GAA1</name>
    <name evidence="1" type="ORF">DSO57_1023913</name>
</gene>
<sequence length="598" mass="65565">MSKIKTKLAAIVKKVGYKSFSDREILIFSWIWAFLGLAGILLMPHEQIEQKLTTDENALLLYSNWVHYSDLNAQSCLAHATQLDSLPSTSQKSQYVLEQFDKLGIKAATQNYQFSLPYLNRKGVNTYAILRAPRGDGTEALVLSADWESQGAGNSNGVGLMLSLAEHFSSGTHWAKDIIFLITEGGLPAHYAWLSAYHQSQPLAGIEYLQLRSGAIQLAVDLELPGLFPSYSSLQVSYGGPNGLLPNQDLVATTTLSAPIYGREFSMADGYDSGSYLGRLAVVATHFRNMAVCSPTKPQGLFLTYDVDAVSVTGIPGPSRLSLIDIGQQIESTFRSLNNLLERLHHATRFYLLLTPTTFAPLAVFLPVALIFALLPILVALFHLRVPQPKPEPENSDCKLDAYEDADTFPEIQFKRKWRGVLLYFGCLLSSVVCFKLVTLGLLHFSGDANNQILCISVLGVSSVAISYILTGFLNPCQDSMHEMRLISLLISGIFAVILAPVNAGLSLLLGISALPYSLLFLPLGWSRPAAFLLNPQLLFVLLGLAWNDWDIFALEAAIKDILVTQHLLGGWVVPIALLVYQPMNNAFLLPSSKASTQ</sequence>
<keyword evidence="2" id="KW-1185">Reference proteome</keyword>
<comment type="caution">
    <text evidence="1">The sequence shown here is derived from an EMBL/GenBank/DDBJ whole genome shotgun (WGS) entry which is preliminary data.</text>
</comment>
<organism evidence="1 2">
    <name type="scientific">Entomophthora muscae</name>
    <dbReference type="NCBI Taxonomy" id="34485"/>
    <lineage>
        <taxon>Eukaryota</taxon>
        <taxon>Fungi</taxon>
        <taxon>Fungi incertae sedis</taxon>
        <taxon>Zoopagomycota</taxon>
        <taxon>Entomophthoromycotina</taxon>
        <taxon>Entomophthoromycetes</taxon>
        <taxon>Entomophthorales</taxon>
        <taxon>Entomophthoraceae</taxon>
        <taxon>Entomophthora</taxon>
    </lineage>
</organism>
<protein>
    <submittedName>
        <fullName evidence="1">Glycosyl phosphatidyl inositol protein transamidase complex subunit</fullName>
    </submittedName>
</protein>
<proteinExistence type="predicted"/>